<dbReference type="InterPro" id="IPR040357">
    <property type="entry name" value="Vma22/CCDC115"/>
</dbReference>
<sequence>MAEAAAESGPSPAPAAPGAGALPALYAQLDDHVVQLFLELEQLEGKRAELNARVEEGWFSLSKTRYAMGAKAVSPLQYSSSMAPLFRVCASEPEPGRPEFRVVFTKAGSPKDSSPKEDQGVVDGRPKSESPVLRRRQQPPGAPPQPAAPSPATETSGEPDPLTWFGILVPQSLRQAQGSFRAALLIAGEIAELQSRIAWERAQIQGLLQEKRKLLEQMKVE</sequence>
<dbReference type="GeneTree" id="ENSGT00390000012929"/>
<gene>
    <name evidence="4" type="primary">LOC105749673</name>
</gene>
<dbReference type="GO" id="GO:0051082">
    <property type="term" value="F:unfolded protein binding"/>
    <property type="evidence" value="ECO:0007669"/>
    <property type="project" value="TreeGrafter"/>
</dbReference>
<proteinExistence type="predicted"/>
<evidence type="ECO:0000256" key="3">
    <source>
        <dbReference type="SAM" id="MobiDB-lite"/>
    </source>
</evidence>
<dbReference type="PANTHER" id="PTHR31996:SF2">
    <property type="entry name" value="COILED-COIL DOMAIN-CONTAINING PROTEIN 115"/>
    <property type="match status" value="1"/>
</dbReference>
<name>A0A7N4PN00_SARHA</name>
<dbReference type="OrthoDB" id="408631at2759"/>
<dbReference type="InParanoid" id="A0A7N4PN00"/>
<protein>
    <recommendedName>
        <fullName evidence="1">Vacuolar ATPase assembly protein VMA22</fullName>
    </recommendedName>
</protein>
<feature type="coiled-coil region" evidence="2">
    <location>
        <begin position="26"/>
        <end position="53"/>
    </location>
</feature>
<dbReference type="Ensembl" id="ENSSHAT00000039421.1">
    <property type="protein sequence ID" value="ENSSHAP00000040941.1"/>
    <property type="gene ID" value="ENSSHAG00000023750.1"/>
</dbReference>
<feature type="compositionally biased region" description="Basic and acidic residues" evidence="3">
    <location>
        <begin position="113"/>
        <end position="128"/>
    </location>
</feature>
<feature type="coiled-coil region" evidence="2">
    <location>
        <begin position="190"/>
        <end position="221"/>
    </location>
</feature>
<dbReference type="Pfam" id="PF21730">
    <property type="entry name" value="Vma22_CCDC115"/>
    <property type="match status" value="1"/>
</dbReference>
<dbReference type="FunCoup" id="A0A7N4PN00">
    <property type="interactions" value="1974"/>
</dbReference>
<reference evidence="4 5" key="1">
    <citation type="journal article" date="2011" name="Proc. Natl. Acad. Sci. U.S.A.">
        <title>Genetic diversity and population structure of the endangered marsupial Sarcophilus harrisii (Tasmanian devil).</title>
        <authorList>
            <person name="Miller W."/>
            <person name="Hayes V.M."/>
            <person name="Ratan A."/>
            <person name="Petersen D.C."/>
            <person name="Wittekindt N.E."/>
            <person name="Miller J."/>
            <person name="Walenz B."/>
            <person name="Knight J."/>
            <person name="Qi J."/>
            <person name="Zhao F."/>
            <person name="Wang Q."/>
            <person name="Bedoya-Reina O.C."/>
            <person name="Katiyar N."/>
            <person name="Tomsho L.P."/>
            <person name="Kasson L.M."/>
            <person name="Hardie R.A."/>
            <person name="Woodbridge P."/>
            <person name="Tindall E.A."/>
            <person name="Bertelsen M.F."/>
            <person name="Dixon D."/>
            <person name="Pyecroft S."/>
            <person name="Helgen K.M."/>
            <person name="Lesk A.M."/>
            <person name="Pringle T.H."/>
            <person name="Patterson N."/>
            <person name="Zhang Y."/>
            <person name="Kreiss A."/>
            <person name="Woods G.M."/>
            <person name="Jones M.E."/>
            <person name="Schuster S.C."/>
        </authorList>
    </citation>
    <scope>NUCLEOTIDE SEQUENCE [LARGE SCALE GENOMIC DNA]</scope>
</reference>
<accession>A0A7N4PN00</accession>
<dbReference type="RefSeq" id="XP_023354471.2">
    <property type="nucleotide sequence ID" value="XM_023498703.2"/>
</dbReference>
<keyword evidence="5" id="KW-1185">Reference proteome</keyword>
<reference evidence="4" key="2">
    <citation type="submission" date="2025-08" db="UniProtKB">
        <authorList>
            <consortium name="Ensembl"/>
        </authorList>
    </citation>
    <scope>IDENTIFICATION</scope>
</reference>
<dbReference type="KEGG" id="shr:105749673"/>
<feature type="region of interest" description="Disordered" evidence="3">
    <location>
        <begin position="1"/>
        <end position="20"/>
    </location>
</feature>
<evidence type="ECO:0000256" key="1">
    <source>
        <dbReference type="ARBA" id="ARBA00093634"/>
    </source>
</evidence>
<dbReference type="GeneID" id="105749673"/>
<evidence type="ECO:0000313" key="4">
    <source>
        <dbReference type="Ensembl" id="ENSSHAP00000040941.1"/>
    </source>
</evidence>
<evidence type="ECO:0000313" key="5">
    <source>
        <dbReference type="Proteomes" id="UP000007648"/>
    </source>
</evidence>
<reference evidence="4" key="3">
    <citation type="submission" date="2025-09" db="UniProtKB">
        <authorList>
            <consortium name="Ensembl"/>
        </authorList>
    </citation>
    <scope>IDENTIFICATION</scope>
</reference>
<keyword evidence="2" id="KW-0175">Coiled coil</keyword>
<dbReference type="Proteomes" id="UP000007648">
    <property type="component" value="Unassembled WGS sequence"/>
</dbReference>
<dbReference type="GO" id="GO:0070072">
    <property type="term" value="P:vacuolar proton-transporting V-type ATPase complex assembly"/>
    <property type="evidence" value="ECO:0007669"/>
    <property type="project" value="InterPro"/>
</dbReference>
<feature type="compositionally biased region" description="Pro residues" evidence="3">
    <location>
        <begin position="140"/>
        <end position="149"/>
    </location>
</feature>
<evidence type="ECO:0000256" key="2">
    <source>
        <dbReference type="SAM" id="Coils"/>
    </source>
</evidence>
<organism evidence="4 5">
    <name type="scientific">Sarcophilus harrisii</name>
    <name type="common">Tasmanian devil</name>
    <name type="synonym">Sarcophilus laniarius</name>
    <dbReference type="NCBI Taxonomy" id="9305"/>
    <lineage>
        <taxon>Eukaryota</taxon>
        <taxon>Metazoa</taxon>
        <taxon>Chordata</taxon>
        <taxon>Craniata</taxon>
        <taxon>Vertebrata</taxon>
        <taxon>Euteleostomi</taxon>
        <taxon>Mammalia</taxon>
        <taxon>Metatheria</taxon>
        <taxon>Dasyuromorphia</taxon>
        <taxon>Dasyuridae</taxon>
        <taxon>Sarcophilus</taxon>
    </lineage>
</organism>
<dbReference type="PANTHER" id="PTHR31996">
    <property type="entry name" value="COILED-COIL DOMAIN-CONTAINING PROTEIN 115"/>
    <property type="match status" value="1"/>
</dbReference>
<dbReference type="AlphaFoldDB" id="A0A7N4PN00"/>
<feature type="region of interest" description="Disordered" evidence="3">
    <location>
        <begin position="105"/>
        <end position="161"/>
    </location>
</feature>